<keyword evidence="5 6" id="KW-0408">Iron</keyword>
<feature type="domain" description="Cytochrome c" evidence="7">
    <location>
        <begin position="112"/>
        <end position="213"/>
    </location>
</feature>
<reference evidence="8 9" key="1">
    <citation type="submission" date="2019-02" db="EMBL/GenBank/DDBJ databases">
        <title>Deep-cultivation of Planctomycetes and their phenomic and genomic characterization uncovers novel biology.</title>
        <authorList>
            <person name="Wiegand S."/>
            <person name="Jogler M."/>
            <person name="Boedeker C."/>
            <person name="Pinto D."/>
            <person name="Vollmers J."/>
            <person name="Rivas-Marin E."/>
            <person name="Kohn T."/>
            <person name="Peeters S.H."/>
            <person name="Heuer A."/>
            <person name="Rast P."/>
            <person name="Oberbeckmann S."/>
            <person name="Bunk B."/>
            <person name="Jeske O."/>
            <person name="Meyerdierks A."/>
            <person name="Storesund J.E."/>
            <person name="Kallscheuer N."/>
            <person name="Luecker S."/>
            <person name="Lage O.M."/>
            <person name="Pohl T."/>
            <person name="Merkel B.J."/>
            <person name="Hornburger P."/>
            <person name="Mueller R.-W."/>
            <person name="Bruemmer F."/>
            <person name="Labrenz M."/>
            <person name="Spormann A.M."/>
            <person name="Op den Camp H."/>
            <person name="Overmann J."/>
            <person name="Amann R."/>
            <person name="Jetten M.S.M."/>
            <person name="Mascher T."/>
            <person name="Medema M.H."/>
            <person name="Devos D.P."/>
            <person name="Kaster A.-K."/>
            <person name="Ovreas L."/>
            <person name="Rohde M."/>
            <person name="Galperin M.Y."/>
            <person name="Jogler C."/>
        </authorList>
    </citation>
    <scope>NUCLEOTIDE SEQUENCE [LARGE SCALE GENOMIC DNA]</scope>
    <source>
        <strain evidence="8 9">Q31a</strain>
    </source>
</reference>
<keyword evidence="3 6" id="KW-0479">Metal-binding</keyword>
<dbReference type="SUPFAM" id="SSF46626">
    <property type="entry name" value="Cytochrome c"/>
    <property type="match status" value="2"/>
</dbReference>
<dbReference type="GO" id="GO:0020037">
    <property type="term" value="F:heme binding"/>
    <property type="evidence" value="ECO:0007669"/>
    <property type="project" value="InterPro"/>
</dbReference>
<dbReference type="GO" id="GO:0046872">
    <property type="term" value="F:metal ion binding"/>
    <property type="evidence" value="ECO:0007669"/>
    <property type="project" value="UniProtKB-KW"/>
</dbReference>
<keyword evidence="9" id="KW-1185">Reference proteome</keyword>
<dbReference type="InterPro" id="IPR051395">
    <property type="entry name" value="Cytochrome_c_Peroxidase/MauG"/>
</dbReference>
<feature type="domain" description="Cytochrome c" evidence="7">
    <location>
        <begin position="263"/>
        <end position="382"/>
    </location>
</feature>
<dbReference type="InterPro" id="IPR004852">
    <property type="entry name" value="Di-haem_cyt_c_peroxidsae"/>
</dbReference>
<dbReference type="AlphaFoldDB" id="A0A518G8U4"/>
<keyword evidence="4 8" id="KW-0560">Oxidoreductase</keyword>
<keyword evidence="8" id="KW-0575">Peroxidase</keyword>
<dbReference type="RefSeq" id="WP_197355301.1">
    <property type="nucleotide sequence ID" value="NZ_CP036298.1"/>
</dbReference>
<keyword evidence="2 6" id="KW-0349">Heme</keyword>
<comment type="subcellular location">
    <subcellularLocation>
        <location evidence="1">Cell envelope</location>
    </subcellularLocation>
</comment>
<dbReference type="Proteomes" id="UP000318017">
    <property type="component" value="Chromosome"/>
</dbReference>
<evidence type="ECO:0000256" key="3">
    <source>
        <dbReference type="ARBA" id="ARBA00022723"/>
    </source>
</evidence>
<dbReference type="KEGG" id="ahel:Q31a_33140"/>
<dbReference type="Pfam" id="PF03150">
    <property type="entry name" value="CCP_MauG"/>
    <property type="match status" value="1"/>
</dbReference>
<dbReference type="InterPro" id="IPR009056">
    <property type="entry name" value="Cyt_c-like_dom"/>
</dbReference>
<organism evidence="8 9">
    <name type="scientific">Aureliella helgolandensis</name>
    <dbReference type="NCBI Taxonomy" id="2527968"/>
    <lineage>
        <taxon>Bacteria</taxon>
        <taxon>Pseudomonadati</taxon>
        <taxon>Planctomycetota</taxon>
        <taxon>Planctomycetia</taxon>
        <taxon>Pirellulales</taxon>
        <taxon>Pirellulaceae</taxon>
        <taxon>Aureliella</taxon>
    </lineage>
</organism>
<gene>
    <name evidence="8" type="primary">ccp_2</name>
    <name evidence="8" type="ORF">Q31a_33140</name>
</gene>
<dbReference type="GO" id="GO:0009055">
    <property type="term" value="F:electron transfer activity"/>
    <property type="evidence" value="ECO:0007669"/>
    <property type="project" value="InterPro"/>
</dbReference>
<dbReference type="Gene3D" id="1.10.760.10">
    <property type="entry name" value="Cytochrome c-like domain"/>
    <property type="match status" value="2"/>
</dbReference>
<dbReference type="InterPro" id="IPR036909">
    <property type="entry name" value="Cyt_c-like_dom_sf"/>
</dbReference>
<dbReference type="EC" id="1.11.1.5" evidence="8"/>
<dbReference type="GO" id="GO:0004130">
    <property type="term" value="F:cytochrome-c peroxidase activity"/>
    <property type="evidence" value="ECO:0007669"/>
    <property type="project" value="UniProtKB-EC"/>
</dbReference>
<protein>
    <submittedName>
        <fullName evidence="8">Cytochrome c551 peroxidase</fullName>
        <ecNumber evidence="8">1.11.1.5</ecNumber>
    </submittedName>
</protein>
<dbReference type="GO" id="GO:0030313">
    <property type="term" value="C:cell envelope"/>
    <property type="evidence" value="ECO:0007669"/>
    <property type="project" value="UniProtKB-SubCell"/>
</dbReference>
<evidence type="ECO:0000256" key="4">
    <source>
        <dbReference type="ARBA" id="ARBA00023002"/>
    </source>
</evidence>
<name>A0A518G8U4_9BACT</name>
<dbReference type="EMBL" id="CP036298">
    <property type="protein sequence ID" value="QDV24992.1"/>
    <property type="molecule type" value="Genomic_DNA"/>
</dbReference>
<evidence type="ECO:0000256" key="1">
    <source>
        <dbReference type="ARBA" id="ARBA00004196"/>
    </source>
</evidence>
<evidence type="ECO:0000256" key="2">
    <source>
        <dbReference type="ARBA" id="ARBA00022617"/>
    </source>
</evidence>
<dbReference type="PANTHER" id="PTHR30600:SF7">
    <property type="entry name" value="CYTOCHROME C PEROXIDASE-RELATED"/>
    <property type="match status" value="1"/>
</dbReference>
<evidence type="ECO:0000313" key="8">
    <source>
        <dbReference type="EMBL" id="QDV24992.1"/>
    </source>
</evidence>
<evidence type="ECO:0000256" key="6">
    <source>
        <dbReference type="PROSITE-ProRule" id="PRU00433"/>
    </source>
</evidence>
<evidence type="ECO:0000313" key="9">
    <source>
        <dbReference type="Proteomes" id="UP000318017"/>
    </source>
</evidence>
<sequence length="387" mass="42399">MSSIPPTSDAEAARLRNQFIVGAPAEHGDVAKASKSLVARLRILAKRGWPLVVASVASCGIGFMVCAWSGSAPDAVSEIQQPQTERPLYVAAINRRNEPISPLVPFKELDPEIVLLGKKLFHEPALSGNGRVACSTCHIVAQGGDDGLKVSRGVNGSEGKFNAPTVLNAAYNFAQFWDGRARTLEEQLDGPITSPMEMGSSWPRIIKYLKNNDAYAAQFEQHMGGSPTEDRVREALVTYERSLITVGDRFDQWLGGDEAALNADEFNGYHLFVTMNCIACHQGPAVGGNMFQKLGRMEAYFKDQDTASTIDLGRFNTTQDEVDRHVFRVPTLRNIAMTAPFFHDGSVGTLEEAVAIMIEYQLGKEVHEEEVRRLVAFLRTLTGSIPD</sequence>
<proteinExistence type="predicted"/>
<evidence type="ECO:0000256" key="5">
    <source>
        <dbReference type="ARBA" id="ARBA00023004"/>
    </source>
</evidence>
<dbReference type="PROSITE" id="PS51007">
    <property type="entry name" value="CYTC"/>
    <property type="match status" value="2"/>
</dbReference>
<evidence type="ECO:0000259" key="7">
    <source>
        <dbReference type="PROSITE" id="PS51007"/>
    </source>
</evidence>
<dbReference type="PANTHER" id="PTHR30600">
    <property type="entry name" value="CYTOCHROME C PEROXIDASE-RELATED"/>
    <property type="match status" value="1"/>
</dbReference>
<accession>A0A518G8U4</accession>